<reference evidence="2 3" key="1">
    <citation type="submission" date="2012-02" db="EMBL/GenBank/DDBJ databases">
        <title>Improved High-Quality Draft sequence of Microvirga sp. WSM3557.</title>
        <authorList>
            <consortium name="US DOE Joint Genome Institute"/>
            <person name="Lucas S."/>
            <person name="Han J."/>
            <person name="Lapidus A."/>
            <person name="Cheng J.-F."/>
            <person name="Goodwin L."/>
            <person name="Pitluck S."/>
            <person name="Peters L."/>
            <person name="Zhang X."/>
            <person name="Detter J.C."/>
            <person name="Han C."/>
            <person name="Tapia R."/>
            <person name="Land M."/>
            <person name="Hauser L."/>
            <person name="Kyrpides N."/>
            <person name="Ivanova N."/>
            <person name="Pagani I."/>
            <person name="Brau L."/>
            <person name="Yates R."/>
            <person name="O'Hara G."/>
            <person name="Rui T."/>
            <person name="Howieson J."/>
            <person name="Reeve W."/>
            <person name="Woyke T."/>
        </authorList>
    </citation>
    <scope>NUCLEOTIDE SEQUENCE [LARGE SCALE GENOMIC DNA]</scope>
    <source>
        <strain evidence="2 3">WSM3557</strain>
    </source>
</reference>
<dbReference type="STRING" id="864069.MicloDRAFT_00031850"/>
<proteinExistence type="predicted"/>
<evidence type="ECO:0000313" key="2">
    <source>
        <dbReference type="EMBL" id="EIM26636.1"/>
    </source>
</evidence>
<dbReference type="RefSeq" id="WP_009762687.1">
    <property type="nucleotide sequence ID" value="NZ_CP141051.1"/>
</dbReference>
<evidence type="ECO:0000256" key="1">
    <source>
        <dbReference type="SAM" id="MobiDB-lite"/>
    </source>
</evidence>
<protein>
    <submittedName>
        <fullName evidence="2">Uncharacterized protein</fullName>
    </submittedName>
</protein>
<name>I4YRP4_9HYPH</name>
<organism evidence="2 3">
    <name type="scientific">Microvirga lotononidis</name>
    <dbReference type="NCBI Taxonomy" id="864069"/>
    <lineage>
        <taxon>Bacteria</taxon>
        <taxon>Pseudomonadati</taxon>
        <taxon>Pseudomonadota</taxon>
        <taxon>Alphaproteobacteria</taxon>
        <taxon>Hyphomicrobiales</taxon>
        <taxon>Methylobacteriaceae</taxon>
        <taxon>Microvirga</taxon>
    </lineage>
</organism>
<dbReference type="AlphaFoldDB" id="I4YRP4"/>
<dbReference type="PATRIC" id="fig|864069.3.peg.3460"/>
<dbReference type="Proteomes" id="UP000003947">
    <property type="component" value="Unassembled WGS sequence"/>
</dbReference>
<sequence length="131" mass="14859">MSMENVIPKRDPKSASPTDKTTRLKLIEAGMKYALFALVYRKVLEEKSGTEGVQQHLTWVSHSIDEKLKQLPDNLREHTRKYAVDIFGEMISELELAVGRAPKNAEEERRLATIQRLMADVSGPKPGERVN</sequence>
<dbReference type="HOGENOM" id="CLU_1925156_0_0_5"/>
<keyword evidence="3" id="KW-1185">Reference proteome</keyword>
<accession>I4YRP4</accession>
<feature type="region of interest" description="Disordered" evidence="1">
    <location>
        <begin position="1"/>
        <end position="20"/>
    </location>
</feature>
<dbReference type="EMBL" id="JH660645">
    <property type="protein sequence ID" value="EIM26636.1"/>
    <property type="molecule type" value="Genomic_DNA"/>
</dbReference>
<evidence type="ECO:0000313" key="3">
    <source>
        <dbReference type="Proteomes" id="UP000003947"/>
    </source>
</evidence>
<gene>
    <name evidence="2" type="ORF">MicloDRAFT_00031850</name>
</gene>